<accession>A0AAU9VSZ4</accession>
<organism evidence="1 2">
    <name type="scientific">Pocillopora meandrina</name>
    <dbReference type="NCBI Taxonomy" id="46732"/>
    <lineage>
        <taxon>Eukaryota</taxon>
        <taxon>Metazoa</taxon>
        <taxon>Cnidaria</taxon>
        <taxon>Anthozoa</taxon>
        <taxon>Hexacorallia</taxon>
        <taxon>Scleractinia</taxon>
        <taxon>Astrocoeniina</taxon>
        <taxon>Pocilloporidae</taxon>
        <taxon>Pocillopora</taxon>
    </lineage>
</organism>
<dbReference type="PANTHER" id="PTHR46704">
    <property type="entry name" value="CXC DOMAIN-CONTAINING PROTEIN-RELATED"/>
    <property type="match status" value="1"/>
</dbReference>
<keyword evidence="2" id="KW-1185">Reference proteome</keyword>
<comment type="caution">
    <text evidence="1">The sequence shown here is derived from an EMBL/GenBank/DDBJ whole genome shotgun (WGS) entry which is preliminary data.</text>
</comment>
<dbReference type="AlphaFoldDB" id="A0AAU9VSZ4"/>
<sequence>MKRDEEDVKKVIEVISNWRNPFEPSEELLCISSGYVTSDSIKQDLLEAKEKGATALTAFRDTHKKTSVTAGDRNVMIRADRNLFARLLVIGQSRQMDLRCLLSHELGPLPWSLALPDGSLAKTNKASLSVLLENGVECLPSLPDQTTAVIIDAMAMLQTVVRVPDRFCELAEMVMSRILTEAGEAARIDFVGDQYPAISIKNTERNKRSRDGQLVVNVTNGQQMCPRQWRKFLANGKNKTNLLSFLMNPALRQTLGSC</sequence>
<name>A0AAU9VSZ4_9CNID</name>
<dbReference type="EMBL" id="CALNXJ010000002">
    <property type="protein sequence ID" value="CAH3033626.1"/>
    <property type="molecule type" value="Genomic_DNA"/>
</dbReference>
<gene>
    <name evidence="1" type="ORF">PMEA_00010190</name>
</gene>
<protein>
    <submittedName>
        <fullName evidence="1">Uncharacterized protein</fullName>
    </submittedName>
</protein>
<evidence type="ECO:0000313" key="1">
    <source>
        <dbReference type="EMBL" id="CAH3033626.1"/>
    </source>
</evidence>
<dbReference type="PANTHER" id="PTHR46704:SF9">
    <property type="entry name" value="BHLH DOMAIN-CONTAINING PROTEIN"/>
    <property type="match status" value="1"/>
</dbReference>
<proteinExistence type="predicted"/>
<evidence type="ECO:0000313" key="2">
    <source>
        <dbReference type="Proteomes" id="UP001159428"/>
    </source>
</evidence>
<dbReference type="Proteomes" id="UP001159428">
    <property type="component" value="Unassembled WGS sequence"/>
</dbReference>
<reference evidence="1 2" key="1">
    <citation type="submission" date="2022-05" db="EMBL/GenBank/DDBJ databases">
        <authorList>
            <consortium name="Genoscope - CEA"/>
            <person name="William W."/>
        </authorList>
    </citation>
    <scope>NUCLEOTIDE SEQUENCE [LARGE SCALE GENOMIC DNA]</scope>
</reference>